<dbReference type="Proteomes" id="UP000320762">
    <property type="component" value="Unassembled WGS sequence"/>
</dbReference>
<evidence type="ECO:0000256" key="5">
    <source>
        <dbReference type="ARBA" id="ARBA00022737"/>
    </source>
</evidence>
<evidence type="ECO:0000256" key="7">
    <source>
        <dbReference type="ARBA" id="ARBA00023128"/>
    </source>
</evidence>
<keyword evidence="5" id="KW-0677">Repeat</keyword>
<comment type="similarity">
    <text evidence="2">Belongs to the mitochondrial carrier (TC 2.A.29) family.</text>
</comment>
<keyword evidence="6" id="KW-1133">Transmembrane helix</keyword>
<dbReference type="SUPFAM" id="SSF103506">
    <property type="entry name" value="Mitochondrial carrier"/>
    <property type="match status" value="1"/>
</dbReference>
<dbReference type="PANTHER" id="PTHR45624">
    <property type="entry name" value="MITOCHONDRIAL BASIC AMINO ACIDS TRANSPORTER-RELATED"/>
    <property type="match status" value="1"/>
</dbReference>
<keyword evidence="4" id="KW-0812">Transmembrane</keyword>
<dbReference type="GO" id="GO:0031966">
    <property type="term" value="C:mitochondrial membrane"/>
    <property type="evidence" value="ECO:0007669"/>
    <property type="project" value="UniProtKB-SubCell"/>
</dbReference>
<sequence>MSTVTLTRTGSKGSADDDNADTRDSYGSLQAALARTATRTFALYFSRPVRLFRPSKVSGWLSLRSLAQQTGATVSPGFIRTLVKDHGFMVIPKHFVPPIMVNALLGSVLWTAYAETSASLEPYIGHHPTLTAALSGAVAGGAQALVAAPAENVRMVLEGGTLDGHTWSYAWKEVFRSTRTGPVTSKSQQIEEARQVRSWMKEVGEMAGRGWDGWGWGCAKDICGYGVFFAIFEATRRISTWTAAWAPRAYRGHADDDAKTKTEHNLSRTVHAVTLVTGGVIAGLAYEIVSRPFDLARRLVLVDRFDKGSDHSPTRTILRKVRKDGIIHFFMRPPSVDHNPAPRGMQLRLQSALRAIGRLGPWGVGFLVWEIYGPGLGAT</sequence>
<dbReference type="InterPro" id="IPR023395">
    <property type="entry name" value="MCP_dom_sf"/>
</dbReference>
<keyword evidence="8" id="KW-0472">Membrane</keyword>
<accession>A0A550CDF2</accession>
<dbReference type="EMBL" id="VDMD01000012">
    <property type="protein sequence ID" value="TRM62716.1"/>
    <property type="molecule type" value="Genomic_DNA"/>
</dbReference>
<evidence type="ECO:0000256" key="4">
    <source>
        <dbReference type="ARBA" id="ARBA00022692"/>
    </source>
</evidence>
<dbReference type="AlphaFoldDB" id="A0A550CDF2"/>
<evidence type="ECO:0000313" key="11">
    <source>
        <dbReference type="Proteomes" id="UP000320762"/>
    </source>
</evidence>
<evidence type="ECO:0000256" key="6">
    <source>
        <dbReference type="ARBA" id="ARBA00022989"/>
    </source>
</evidence>
<gene>
    <name evidence="10" type="ORF">BD626DRAFT_53305</name>
</gene>
<comment type="subcellular location">
    <subcellularLocation>
        <location evidence="1">Mitochondrion membrane</location>
        <topology evidence="1">Multi-pass membrane protein</topology>
    </subcellularLocation>
</comment>
<evidence type="ECO:0008006" key="12">
    <source>
        <dbReference type="Google" id="ProtNLM"/>
    </source>
</evidence>
<name>A0A550CDF2_9AGAR</name>
<reference evidence="10 11" key="1">
    <citation type="journal article" date="2019" name="New Phytol.">
        <title>Comparative genomics reveals unique wood-decay strategies and fruiting body development in the Schizophyllaceae.</title>
        <authorList>
            <person name="Almasi E."/>
            <person name="Sahu N."/>
            <person name="Krizsan K."/>
            <person name="Balint B."/>
            <person name="Kovacs G.M."/>
            <person name="Kiss B."/>
            <person name="Cseklye J."/>
            <person name="Drula E."/>
            <person name="Henrissat B."/>
            <person name="Nagy I."/>
            <person name="Chovatia M."/>
            <person name="Adam C."/>
            <person name="LaButti K."/>
            <person name="Lipzen A."/>
            <person name="Riley R."/>
            <person name="Grigoriev I.V."/>
            <person name="Nagy L.G."/>
        </authorList>
    </citation>
    <scope>NUCLEOTIDE SEQUENCE [LARGE SCALE GENOMIC DNA]</scope>
    <source>
        <strain evidence="10 11">NL-1724</strain>
    </source>
</reference>
<evidence type="ECO:0000256" key="1">
    <source>
        <dbReference type="ARBA" id="ARBA00004225"/>
    </source>
</evidence>
<evidence type="ECO:0000256" key="2">
    <source>
        <dbReference type="ARBA" id="ARBA00006375"/>
    </source>
</evidence>
<dbReference type="STRING" id="97359.A0A550CDF2"/>
<dbReference type="InterPro" id="IPR050567">
    <property type="entry name" value="Mitochondrial_Carrier"/>
</dbReference>
<evidence type="ECO:0000256" key="8">
    <source>
        <dbReference type="ARBA" id="ARBA00023136"/>
    </source>
</evidence>
<dbReference type="GO" id="GO:1990575">
    <property type="term" value="P:mitochondrial L-ornithine transmembrane transport"/>
    <property type="evidence" value="ECO:0007669"/>
    <property type="project" value="TreeGrafter"/>
</dbReference>
<protein>
    <recommendedName>
        <fullName evidence="12">Mitochondrial carrier domain-containing protein</fullName>
    </recommendedName>
</protein>
<dbReference type="PANTHER" id="PTHR45624:SF52">
    <property type="entry name" value="MITOCHONDRIAL CARRIER"/>
    <property type="match status" value="1"/>
</dbReference>
<feature type="region of interest" description="Disordered" evidence="9">
    <location>
        <begin position="1"/>
        <end position="22"/>
    </location>
</feature>
<proteinExistence type="inferred from homology"/>
<keyword evidence="11" id="KW-1185">Reference proteome</keyword>
<dbReference type="Gene3D" id="1.50.40.10">
    <property type="entry name" value="Mitochondrial carrier domain"/>
    <property type="match status" value="1"/>
</dbReference>
<keyword evidence="7" id="KW-0496">Mitochondrion</keyword>
<dbReference type="OrthoDB" id="3364892at2759"/>
<feature type="compositionally biased region" description="Polar residues" evidence="9">
    <location>
        <begin position="1"/>
        <end position="12"/>
    </location>
</feature>
<organism evidence="10 11">
    <name type="scientific">Schizophyllum amplum</name>
    <dbReference type="NCBI Taxonomy" id="97359"/>
    <lineage>
        <taxon>Eukaryota</taxon>
        <taxon>Fungi</taxon>
        <taxon>Dikarya</taxon>
        <taxon>Basidiomycota</taxon>
        <taxon>Agaricomycotina</taxon>
        <taxon>Agaricomycetes</taxon>
        <taxon>Agaricomycetidae</taxon>
        <taxon>Agaricales</taxon>
        <taxon>Schizophyllaceae</taxon>
        <taxon>Schizophyllum</taxon>
    </lineage>
</organism>
<evidence type="ECO:0000313" key="10">
    <source>
        <dbReference type="EMBL" id="TRM62716.1"/>
    </source>
</evidence>
<evidence type="ECO:0000256" key="3">
    <source>
        <dbReference type="ARBA" id="ARBA00022448"/>
    </source>
</evidence>
<evidence type="ECO:0000256" key="9">
    <source>
        <dbReference type="SAM" id="MobiDB-lite"/>
    </source>
</evidence>
<keyword evidence="3" id="KW-0813">Transport</keyword>
<dbReference type="GO" id="GO:0000064">
    <property type="term" value="F:L-ornithine transmembrane transporter activity"/>
    <property type="evidence" value="ECO:0007669"/>
    <property type="project" value="TreeGrafter"/>
</dbReference>
<comment type="caution">
    <text evidence="10">The sequence shown here is derived from an EMBL/GenBank/DDBJ whole genome shotgun (WGS) entry which is preliminary data.</text>
</comment>